<feature type="transmembrane region" description="Helical" evidence="7">
    <location>
        <begin position="308"/>
        <end position="328"/>
    </location>
</feature>
<keyword evidence="5 7" id="KW-1133">Transmembrane helix</keyword>
<evidence type="ECO:0000313" key="10">
    <source>
        <dbReference type="Proteomes" id="UP000197535"/>
    </source>
</evidence>
<comment type="subcellular location">
    <subcellularLocation>
        <location evidence="1">Cell envelope</location>
    </subcellularLocation>
</comment>
<proteinExistence type="inferred from homology"/>
<dbReference type="GO" id="GO:0035556">
    <property type="term" value="P:intracellular signal transduction"/>
    <property type="evidence" value="ECO:0007669"/>
    <property type="project" value="InterPro"/>
</dbReference>
<dbReference type="InterPro" id="IPR001054">
    <property type="entry name" value="A/G_cyclase"/>
</dbReference>
<dbReference type="SUPFAM" id="SSF55073">
    <property type="entry name" value="Nucleotide cyclase"/>
    <property type="match status" value="1"/>
</dbReference>
<dbReference type="RefSeq" id="WP_088707290.1">
    <property type="nucleotide sequence ID" value="NZ_LSTO01000001.1"/>
</dbReference>
<protein>
    <recommendedName>
        <fullName evidence="8">Guanylate cyclase domain-containing protein</fullName>
    </recommendedName>
</protein>
<dbReference type="SMART" id="SM00044">
    <property type="entry name" value="CYCc"/>
    <property type="match status" value="1"/>
</dbReference>
<keyword evidence="10" id="KW-1185">Reference proteome</keyword>
<evidence type="ECO:0000256" key="6">
    <source>
        <dbReference type="ARBA" id="ARBA00023136"/>
    </source>
</evidence>
<name>A0A254TCR5_9BURK</name>
<evidence type="ECO:0000256" key="2">
    <source>
        <dbReference type="ARBA" id="ARBA00005381"/>
    </source>
</evidence>
<dbReference type="GO" id="GO:0006171">
    <property type="term" value="P:cAMP biosynthetic process"/>
    <property type="evidence" value="ECO:0007669"/>
    <property type="project" value="TreeGrafter"/>
</dbReference>
<evidence type="ECO:0000256" key="3">
    <source>
        <dbReference type="ARBA" id="ARBA00022475"/>
    </source>
</evidence>
<comment type="caution">
    <text evidence="9">The sequence shown here is derived from an EMBL/GenBank/DDBJ whole genome shotgun (WGS) entry which is preliminary data.</text>
</comment>
<evidence type="ECO:0000256" key="7">
    <source>
        <dbReference type="SAM" id="Phobius"/>
    </source>
</evidence>
<keyword evidence="6 7" id="KW-0472">Membrane</keyword>
<dbReference type="FunFam" id="3.30.70.1230:FF:000016">
    <property type="entry name" value="Adenylate/guanylate cyclase domain-containing protein"/>
    <property type="match status" value="1"/>
</dbReference>
<sequence length="641" mass="70496">MIRRFGLAILAWAMLGLLSLTPWWERIEENNFDWLTILSSPGTAGSPITIVGIDEPSFAEFQHQWPWPRSMHAELIDRLKEEGAKVIALDVLFLEPSTPQADAALADAIRRAGNVVLAAEWEQRSDGYIDQQREILPLRSLLDAGATTGIAKVPLSGACIRRFPSFDNAFGRTVLDAAGISVDLAQLPQRPMIRYAGPAKSFSYVSYYQALNPREFLPRGFFKDRIVLVGMYLDDAPQLGVDMYCTPYSWRNLRRMPGVEINANVIDAAMQRRVAAELGQESKLALLALLALVSLAAFRQWSPVRASLSLLLLAGATAGASWALFAFANLWWPVFAPLAGIFTSWLGSGAGAFLEERRKRAEVRRAFGHYVSPAVIEQMLAQPERLRLGGERREVTLLFSDLAGFTSISEKLEPEEVAEIMNFYLTEMAAIVIGSNGTLDKFIGDAVMAFWNAPLDDPEHALHACEAAMKMQQAMQAVNDALRKKGVAELSMRIGVHTGMAVVGNMGSTDRFDYTAIGDSVNLASRLEGANKVYGTGILLSGSTADALRGRVPLRRLDRIRLKGKSEAVDVWTPGTAPEGNDEAIAAWQSHNWDESERLWKEIRAANPADVLAPLYLERTAAATLRPPEADWDGVVTLDAK</sequence>
<dbReference type="PANTHER" id="PTHR43081:SF1">
    <property type="entry name" value="ADENYLATE CYCLASE, TERMINAL-DIFFERENTIATION SPECIFIC"/>
    <property type="match status" value="1"/>
</dbReference>
<feature type="domain" description="Guanylate cyclase" evidence="8">
    <location>
        <begin position="396"/>
        <end position="528"/>
    </location>
</feature>
<dbReference type="EMBL" id="LSTO01000001">
    <property type="protein sequence ID" value="OWW20404.1"/>
    <property type="molecule type" value="Genomic_DNA"/>
</dbReference>
<dbReference type="PANTHER" id="PTHR43081">
    <property type="entry name" value="ADENYLATE CYCLASE, TERMINAL-DIFFERENTIATION SPECIFIC-RELATED"/>
    <property type="match status" value="1"/>
</dbReference>
<keyword evidence="4 7" id="KW-0812">Transmembrane</keyword>
<evidence type="ECO:0000313" key="9">
    <source>
        <dbReference type="EMBL" id="OWW20404.1"/>
    </source>
</evidence>
<dbReference type="OrthoDB" id="9802500at2"/>
<dbReference type="CDD" id="cd07302">
    <property type="entry name" value="CHD"/>
    <property type="match status" value="1"/>
</dbReference>
<dbReference type="InterPro" id="IPR007890">
    <property type="entry name" value="CHASE2"/>
</dbReference>
<keyword evidence="3" id="KW-1003">Cell membrane</keyword>
<dbReference type="GO" id="GO:0004016">
    <property type="term" value="F:adenylate cyclase activity"/>
    <property type="evidence" value="ECO:0007669"/>
    <property type="project" value="UniProtKB-ARBA"/>
</dbReference>
<dbReference type="SMART" id="SM01080">
    <property type="entry name" value="CHASE2"/>
    <property type="match status" value="1"/>
</dbReference>
<organism evidence="9 10">
    <name type="scientific">Noviherbaspirillum denitrificans</name>
    <dbReference type="NCBI Taxonomy" id="1968433"/>
    <lineage>
        <taxon>Bacteria</taxon>
        <taxon>Pseudomonadati</taxon>
        <taxon>Pseudomonadota</taxon>
        <taxon>Betaproteobacteria</taxon>
        <taxon>Burkholderiales</taxon>
        <taxon>Oxalobacteraceae</taxon>
        <taxon>Noviherbaspirillum</taxon>
    </lineage>
</organism>
<gene>
    <name evidence="9" type="ORF">AYR66_13830</name>
</gene>
<evidence type="ECO:0000256" key="4">
    <source>
        <dbReference type="ARBA" id="ARBA00022692"/>
    </source>
</evidence>
<dbReference type="PROSITE" id="PS50125">
    <property type="entry name" value="GUANYLATE_CYCLASE_2"/>
    <property type="match status" value="1"/>
</dbReference>
<feature type="transmembrane region" description="Helical" evidence="7">
    <location>
        <begin position="334"/>
        <end position="354"/>
    </location>
</feature>
<dbReference type="Proteomes" id="UP000197535">
    <property type="component" value="Unassembled WGS sequence"/>
</dbReference>
<dbReference type="InterPro" id="IPR029787">
    <property type="entry name" value="Nucleotide_cyclase"/>
</dbReference>
<feature type="transmembrane region" description="Helical" evidence="7">
    <location>
        <begin position="284"/>
        <end position="301"/>
    </location>
</feature>
<dbReference type="AlphaFoldDB" id="A0A254TCR5"/>
<dbReference type="GO" id="GO:0030313">
    <property type="term" value="C:cell envelope"/>
    <property type="evidence" value="ECO:0007669"/>
    <property type="project" value="UniProtKB-SubCell"/>
</dbReference>
<dbReference type="Gene3D" id="3.30.70.1230">
    <property type="entry name" value="Nucleotide cyclase"/>
    <property type="match status" value="1"/>
</dbReference>
<reference evidence="9 10" key="1">
    <citation type="submission" date="2016-02" db="EMBL/GenBank/DDBJ databases">
        <authorList>
            <person name="Wen L."/>
            <person name="He K."/>
            <person name="Yang H."/>
        </authorList>
    </citation>
    <scope>NUCLEOTIDE SEQUENCE [LARGE SCALE GENOMIC DNA]</scope>
    <source>
        <strain evidence="9 10">TSA40</strain>
    </source>
</reference>
<dbReference type="InterPro" id="IPR050697">
    <property type="entry name" value="Adenylyl/Guanylyl_Cyclase_3/4"/>
</dbReference>
<accession>A0A254TCR5</accession>
<evidence type="ECO:0000259" key="8">
    <source>
        <dbReference type="PROSITE" id="PS50125"/>
    </source>
</evidence>
<evidence type="ECO:0000256" key="5">
    <source>
        <dbReference type="ARBA" id="ARBA00022989"/>
    </source>
</evidence>
<comment type="similarity">
    <text evidence="2">Belongs to the adenylyl cyclase class-3 family.</text>
</comment>
<dbReference type="Pfam" id="PF05226">
    <property type="entry name" value="CHASE2"/>
    <property type="match status" value="1"/>
</dbReference>
<dbReference type="Pfam" id="PF00211">
    <property type="entry name" value="Guanylate_cyc"/>
    <property type="match status" value="1"/>
</dbReference>
<evidence type="ECO:0000256" key="1">
    <source>
        <dbReference type="ARBA" id="ARBA00004196"/>
    </source>
</evidence>